<dbReference type="InterPro" id="IPR004358">
    <property type="entry name" value="Sig_transdc_His_kin-like_C"/>
</dbReference>
<dbReference type="InterPro" id="IPR013767">
    <property type="entry name" value="PAS_fold"/>
</dbReference>
<dbReference type="SMART" id="SM00086">
    <property type="entry name" value="PAC"/>
    <property type="match status" value="9"/>
</dbReference>
<evidence type="ECO:0000259" key="8">
    <source>
        <dbReference type="PROSITE" id="PS50112"/>
    </source>
</evidence>
<dbReference type="SUPFAM" id="SSF55781">
    <property type="entry name" value="GAF domain-like"/>
    <property type="match status" value="1"/>
</dbReference>
<dbReference type="InterPro" id="IPR036890">
    <property type="entry name" value="HATPase_C_sf"/>
</dbReference>
<feature type="domain" description="PAS" evidence="8">
    <location>
        <begin position="272"/>
        <end position="326"/>
    </location>
</feature>
<dbReference type="SMART" id="SM00387">
    <property type="entry name" value="HATPase_c"/>
    <property type="match status" value="1"/>
</dbReference>
<dbReference type="Gene3D" id="3.30.450.20">
    <property type="entry name" value="PAS domain"/>
    <property type="match status" value="10"/>
</dbReference>
<dbReference type="SUPFAM" id="SSF47384">
    <property type="entry name" value="Homodimeric domain of signal transducing histidine kinase"/>
    <property type="match status" value="1"/>
</dbReference>
<evidence type="ECO:0000256" key="5">
    <source>
        <dbReference type="ARBA" id="ARBA00022777"/>
    </source>
</evidence>
<feature type="domain" description="PAC" evidence="9">
    <location>
        <begin position="327"/>
        <end position="381"/>
    </location>
</feature>
<dbReference type="PANTHER" id="PTHR43304:SF1">
    <property type="entry name" value="PAC DOMAIN-CONTAINING PROTEIN"/>
    <property type="match status" value="1"/>
</dbReference>
<dbReference type="FunFam" id="3.30.565.10:FF:000006">
    <property type="entry name" value="Sensor histidine kinase WalK"/>
    <property type="match status" value="1"/>
</dbReference>
<keyword evidence="5" id="KW-0418">Kinase</keyword>
<dbReference type="InterPro" id="IPR005467">
    <property type="entry name" value="His_kinase_dom"/>
</dbReference>
<dbReference type="Pfam" id="PF00989">
    <property type="entry name" value="PAS"/>
    <property type="match status" value="1"/>
</dbReference>
<feature type="domain" description="PAC" evidence="9">
    <location>
        <begin position="199"/>
        <end position="253"/>
    </location>
</feature>
<dbReference type="Pfam" id="PF13426">
    <property type="entry name" value="PAS_9"/>
    <property type="match status" value="4"/>
</dbReference>
<dbReference type="InterPro" id="IPR052162">
    <property type="entry name" value="Sensor_kinase/Photoreceptor"/>
</dbReference>
<dbReference type="Gene3D" id="3.30.565.10">
    <property type="entry name" value="Histidine kinase-like ATPase, C-terminal domain"/>
    <property type="match status" value="1"/>
</dbReference>
<accession>A0A327YNX9</accession>
<name>A0A327YNX9_9FLAO</name>
<dbReference type="InterPro" id="IPR036097">
    <property type="entry name" value="HisK_dim/P_sf"/>
</dbReference>
<dbReference type="PRINTS" id="PR00344">
    <property type="entry name" value="BCTRLSENSOR"/>
</dbReference>
<reference evidence="10 11" key="1">
    <citation type="submission" date="2018-06" db="EMBL/GenBank/DDBJ databases">
        <title>Genomic Encyclopedia of Type Strains, Phase III (KMG-III): the genomes of soil and plant-associated and newly described type strains.</title>
        <authorList>
            <person name="Whitman W."/>
        </authorList>
    </citation>
    <scope>NUCLEOTIDE SEQUENCE [LARGE SCALE GENOMIC DNA]</scope>
    <source>
        <strain evidence="10 11">CGMCC 1.12398</strain>
    </source>
</reference>
<dbReference type="SUPFAM" id="SSF55785">
    <property type="entry name" value="PYP-like sensor domain (PAS domain)"/>
    <property type="match status" value="10"/>
</dbReference>
<evidence type="ECO:0000259" key="7">
    <source>
        <dbReference type="PROSITE" id="PS50109"/>
    </source>
</evidence>
<feature type="domain" description="PAS" evidence="8">
    <location>
        <begin position="543"/>
        <end position="613"/>
    </location>
</feature>
<dbReference type="Pfam" id="PF00512">
    <property type="entry name" value="HisKA"/>
    <property type="match status" value="1"/>
</dbReference>
<dbReference type="SMART" id="SM00388">
    <property type="entry name" value="HisKA"/>
    <property type="match status" value="1"/>
</dbReference>
<evidence type="ECO:0000256" key="4">
    <source>
        <dbReference type="ARBA" id="ARBA00022679"/>
    </source>
</evidence>
<proteinExistence type="predicted"/>
<feature type="domain" description="PAC" evidence="9">
    <location>
        <begin position="1358"/>
        <end position="1410"/>
    </location>
</feature>
<keyword evidence="3" id="KW-0597">Phosphoprotein</keyword>
<dbReference type="SMART" id="SM00091">
    <property type="entry name" value="PAS"/>
    <property type="match status" value="8"/>
</dbReference>
<dbReference type="GO" id="GO:0006355">
    <property type="term" value="P:regulation of DNA-templated transcription"/>
    <property type="evidence" value="ECO:0007669"/>
    <property type="project" value="InterPro"/>
</dbReference>
<feature type="coiled-coil region" evidence="6">
    <location>
        <begin position="1401"/>
        <end position="1432"/>
    </location>
</feature>
<evidence type="ECO:0000256" key="2">
    <source>
        <dbReference type="ARBA" id="ARBA00012438"/>
    </source>
</evidence>
<keyword evidence="11" id="KW-1185">Reference proteome</keyword>
<dbReference type="InterPro" id="IPR000700">
    <property type="entry name" value="PAS-assoc_C"/>
</dbReference>
<feature type="domain" description="PAC" evidence="9">
    <location>
        <begin position="733"/>
        <end position="784"/>
    </location>
</feature>
<evidence type="ECO:0000259" key="9">
    <source>
        <dbReference type="PROSITE" id="PS50113"/>
    </source>
</evidence>
<feature type="domain" description="PAS" evidence="8">
    <location>
        <begin position="1026"/>
        <end position="1069"/>
    </location>
</feature>
<dbReference type="Pfam" id="PF08447">
    <property type="entry name" value="PAS_3"/>
    <property type="match status" value="4"/>
</dbReference>
<evidence type="ECO:0000256" key="3">
    <source>
        <dbReference type="ARBA" id="ARBA00022553"/>
    </source>
</evidence>
<dbReference type="InterPro" id="IPR013655">
    <property type="entry name" value="PAS_fold_3"/>
</dbReference>
<dbReference type="PROSITE" id="PS50113">
    <property type="entry name" value="PAC"/>
    <property type="match status" value="6"/>
</dbReference>
<feature type="domain" description="Histidine kinase" evidence="7">
    <location>
        <begin position="1435"/>
        <end position="1649"/>
    </location>
</feature>
<comment type="caution">
    <text evidence="10">The sequence shown here is derived from an EMBL/GenBank/DDBJ whole genome shotgun (WGS) entry which is preliminary data.</text>
</comment>
<dbReference type="Pfam" id="PF02518">
    <property type="entry name" value="HATPase_c"/>
    <property type="match status" value="1"/>
</dbReference>
<dbReference type="CDD" id="cd00082">
    <property type="entry name" value="HisKA"/>
    <property type="match status" value="1"/>
</dbReference>
<dbReference type="EMBL" id="QLMI01000004">
    <property type="protein sequence ID" value="RAK22683.1"/>
    <property type="molecule type" value="Genomic_DNA"/>
</dbReference>
<protein>
    <recommendedName>
        <fullName evidence="2">histidine kinase</fullName>
        <ecNumber evidence="2">2.7.13.3</ecNumber>
    </recommendedName>
</protein>
<evidence type="ECO:0000313" key="10">
    <source>
        <dbReference type="EMBL" id="RAK22683.1"/>
    </source>
</evidence>
<feature type="domain" description="PAS" evidence="8">
    <location>
        <begin position="1152"/>
        <end position="1223"/>
    </location>
</feature>
<keyword evidence="4" id="KW-0808">Transferase</keyword>
<dbReference type="SUPFAM" id="SSF55874">
    <property type="entry name" value="ATPase domain of HSP90 chaperone/DNA topoisomerase II/histidine kinase"/>
    <property type="match status" value="1"/>
</dbReference>
<dbReference type="GO" id="GO:0000155">
    <property type="term" value="F:phosphorelay sensor kinase activity"/>
    <property type="evidence" value="ECO:0007669"/>
    <property type="project" value="InterPro"/>
</dbReference>
<gene>
    <name evidence="10" type="ORF">B0I03_104209</name>
</gene>
<dbReference type="Gene3D" id="1.10.287.130">
    <property type="match status" value="1"/>
</dbReference>
<dbReference type="EC" id="2.7.13.3" evidence="2"/>
<dbReference type="PROSITE" id="PS50112">
    <property type="entry name" value="PAS"/>
    <property type="match status" value="5"/>
</dbReference>
<dbReference type="InterPro" id="IPR003661">
    <property type="entry name" value="HisK_dim/P_dom"/>
</dbReference>
<dbReference type="Proteomes" id="UP000249620">
    <property type="component" value="Unassembled WGS sequence"/>
</dbReference>
<dbReference type="NCBIfam" id="TIGR00229">
    <property type="entry name" value="sensory_box"/>
    <property type="match status" value="8"/>
</dbReference>
<dbReference type="InterPro" id="IPR001610">
    <property type="entry name" value="PAC"/>
</dbReference>
<dbReference type="Gene3D" id="3.30.450.40">
    <property type="match status" value="1"/>
</dbReference>
<feature type="domain" description="PAS" evidence="8">
    <location>
        <begin position="129"/>
        <end position="199"/>
    </location>
</feature>
<dbReference type="InterPro" id="IPR003594">
    <property type="entry name" value="HATPase_dom"/>
</dbReference>
<evidence type="ECO:0000256" key="1">
    <source>
        <dbReference type="ARBA" id="ARBA00000085"/>
    </source>
</evidence>
<sequence length="1651" mass="190483">MSKDHLNSNLFNLNPLPSWIYNYQTFQILDVNIAAIEHYGYSKEEFLKLTIKDIRPPHEIEKLIKAHATIKDQNGNIYFGVFTHQKKNGKLIQMEINGHKIDFNNQKCILVVCQDISKRIEQEEIILQSEQRFKALVQEGGDMISIIDTNGKYSYTSPTTTSILGITPEEFQGNTIFDFIHPEDIEKASNYMQRIVKEKKVIVEPFRLKDGNKEWRWIETVLTNMTDNPAIKGIVANSRDITKQKEEEQQLRLLSSVVTNTKDSVVITEVELIDYSGPKIIYVNEAFTKMTGYKASEIIGKTTKILHGPNTDHEELKKLNNAIEKWESCEITIANYKKNGEEFWNNFKVSPVADEKGTYTHWIAIQRDVTDQKQKELEKELLGKISLNFSSEKDLLSSSKLLCQTISDYGRFDLVELWMPNIENTKLQLITNKVASTNAYTFLELTKEVRNFKPNEGLPGAVWSKKKTLLWEDINKNDDFIRKVAAEKTAIKNAAAFPLVYNNHIVGVLLIASQKEINHLKKHIKLFEKLKQFIGSEINRKKLENDLGYLYNTIPDIVCLTDFQGRFLKINKAGCDLLGYTEDELLYQPFNNFVHPDDKVISKNELVGITQGQITSSFENRYQTKSGKIIWLSWTSNASSEEGLIYAIAKNITEEKKIKELNRQTRELAKVGGWEYDLIEDNLFWSSEVHRLHETDPKTFIPDVNTAISFYKEEHKDYVTECITKSITEGTYLDYEAIIINNSKKERWIRVIGNPEYENGKCVKFVGSFQDITDRKETEERLKNLSDNIPGVVYQYILHPDGSDEIRNVSKGAEKIWGYTADEITNNIDLAWNQIKAGGDFDAVKQSIVDSVTSKTNWSIKFRSVAPNGEKRMLQGYGKPEFSIDGTILFNSILLDITQESKNEELLAQVTKLAKIGSWELDCIKNKMYWSNIVYELHETDPATFIPDLENGINFYREDFRQMVAEKTAISLETGIPFDFEAVLLTAKNKERWVRCIGNAEMVNGKCIRLYGSFQDIHDQKIVELQKNSLQNTLENSLNEIYIFDADTFKFIYVNKGAINNIGYAADEIKKLTPLDIKPDYTLDSFKELTKPLINKEKEKLIFFTNHKRKNGTLYPVEVHLQLVSENNQRRFLAVILDITERKKTEKEISDSEEKRKLIMSGALDAIICIDTKEAITFWNKQAEEIFGWKEKEALGQQLSELIVPEPYRKYHREGMKHYLKTGEGKALNVLLELSAIKRNGDEFPIELTVIPINQGEDLFFCAFIRDITERKKSETKILQANERFEIVTQATNDAIWDWNIKEKTFFRSQNIQKFFGEGTPSNLKESQFWNDKFHPEDILKTKKSLSDAIENPSISRWEAEYRVFNKSGKIVYVVDRGIILRDNKGKATRMIGAMTNITEQKNHEAQLVALNESLQLYAKELERSNEELEQFAFITSHDLQEPLRMISSFMDQLKRKYEDKLDDKALQYIEFATNGSRRMKQIILDLLEYSRAGRPTDLIETVDVNEIISDFKLLRGKIISETSATISHEKIPNIQTYKTGLTQVLHSLLDNAIKYSKKDEAPNIIINCKEEENKWVFSVKDNGIGIDAKFYNKIFIIFQRLHNREEYEGTGIGLSIVKRHLDFLGGKIWVESQVGIGSTFYFEIPKTNDN</sequence>
<feature type="domain" description="PAC" evidence="9">
    <location>
        <begin position="1096"/>
        <end position="1151"/>
    </location>
</feature>
<dbReference type="InterPro" id="IPR035965">
    <property type="entry name" value="PAS-like_dom_sf"/>
</dbReference>
<dbReference type="InterPro" id="IPR000014">
    <property type="entry name" value="PAS"/>
</dbReference>
<dbReference type="PROSITE" id="PS50109">
    <property type="entry name" value="HIS_KIN"/>
    <property type="match status" value="1"/>
</dbReference>
<dbReference type="InterPro" id="IPR029016">
    <property type="entry name" value="GAF-like_dom_sf"/>
</dbReference>
<feature type="domain" description="PAC" evidence="9">
    <location>
        <begin position="1230"/>
        <end position="1280"/>
    </location>
</feature>
<comment type="catalytic activity">
    <reaction evidence="1">
        <text>ATP + protein L-histidine = ADP + protein N-phospho-L-histidine.</text>
        <dbReference type="EC" id="2.7.13.3"/>
    </reaction>
</comment>
<dbReference type="PANTHER" id="PTHR43304">
    <property type="entry name" value="PHYTOCHROME-LIKE PROTEIN CPH1"/>
    <property type="match status" value="1"/>
</dbReference>
<keyword evidence="6" id="KW-0175">Coiled coil</keyword>
<evidence type="ECO:0000256" key="6">
    <source>
        <dbReference type="SAM" id="Coils"/>
    </source>
</evidence>
<dbReference type="CDD" id="cd00130">
    <property type="entry name" value="PAS"/>
    <property type="match status" value="7"/>
</dbReference>
<evidence type="ECO:0000313" key="11">
    <source>
        <dbReference type="Proteomes" id="UP000249620"/>
    </source>
</evidence>
<organism evidence="10 11">
    <name type="scientific">Flavobacterium aquaticum</name>
    <dbReference type="NCBI Taxonomy" id="1236486"/>
    <lineage>
        <taxon>Bacteria</taxon>
        <taxon>Pseudomonadati</taxon>
        <taxon>Bacteroidota</taxon>
        <taxon>Flavobacteriia</taxon>
        <taxon>Flavobacteriales</taxon>
        <taxon>Flavobacteriaceae</taxon>
        <taxon>Flavobacterium</taxon>
    </lineage>
</organism>